<dbReference type="OrthoDB" id="509329at2759"/>
<organism evidence="1 2">
    <name type="scientific">Stentor coeruleus</name>
    <dbReference type="NCBI Taxonomy" id="5963"/>
    <lineage>
        <taxon>Eukaryota</taxon>
        <taxon>Sar</taxon>
        <taxon>Alveolata</taxon>
        <taxon>Ciliophora</taxon>
        <taxon>Postciliodesmatophora</taxon>
        <taxon>Heterotrichea</taxon>
        <taxon>Heterotrichida</taxon>
        <taxon>Stentoridae</taxon>
        <taxon>Stentor</taxon>
    </lineage>
</organism>
<evidence type="ECO:0000313" key="2">
    <source>
        <dbReference type="Proteomes" id="UP000187209"/>
    </source>
</evidence>
<proteinExistence type="predicted"/>
<keyword evidence="2" id="KW-1185">Reference proteome</keyword>
<dbReference type="NCBIfam" id="TIGR01053">
    <property type="entry name" value="LSD1"/>
    <property type="match status" value="1"/>
</dbReference>
<accession>A0A1R2CQB7</accession>
<dbReference type="AlphaFoldDB" id="A0A1R2CQB7"/>
<comment type="caution">
    <text evidence="1">The sequence shown here is derived from an EMBL/GenBank/DDBJ whole genome shotgun (WGS) entry which is preliminary data.</text>
</comment>
<gene>
    <name evidence="1" type="ORF">SteCoe_6261</name>
</gene>
<protein>
    <recommendedName>
        <fullName evidence="3">Zinc finger LSD1-type domain-containing protein</fullName>
    </recommendedName>
</protein>
<sequence>MAQALKSPLLGIEERKEYEVAPLLPKKVEKVEKVEKVSNTVKCSCCKQELSYPEGAFCIKCPQCQTITAVKELSTLICVRCRNKMIFPARIPSVQCVCGQIYGANA</sequence>
<reference evidence="1 2" key="1">
    <citation type="submission" date="2016-11" db="EMBL/GenBank/DDBJ databases">
        <title>The macronuclear genome of Stentor coeruleus: a giant cell with tiny introns.</title>
        <authorList>
            <person name="Slabodnick M."/>
            <person name="Ruby J.G."/>
            <person name="Reiff S.B."/>
            <person name="Swart E.C."/>
            <person name="Gosai S."/>
            <person name="Prabakaran S."/>
            <person name="Witkowska E."/>
            <person name="Larue G.E."/>
            <person name="Fisher S."/>
            <person name="Freeman R.M."/>
            <person name="Gunawardena J."/>
            <person name="Chu W."/>
            <person name="Stover N.A."/>
            <person name="Gregory B.D."/>
            <person name="Nowacki M."/>
            <person name="Derisi J."/>
            <person name="Roy S.W."/>
            <person name="Marshall W.F."/>
            <person name="Sood P."/>
        </authorList>
    </citation>
    <scope>NUCLEOTIDE SEQUENCE [LARGE SCALE GENOMIC DNA]</scope>
    <source>
        <strain evidence="1">WM001</strain>
    </source>
</reference>
<dbReference type="Proteomes" id="UP000187209">
    <property type="component" value="Unassembled WGS sequence"/>
</dbReference>
<evidence type="ECO:0000313" key="1">
    <source>
        <dbReference type="EMBL" id="OMJ91194.1"/>
    </source>
</evidence>
<evidence type="ECO:0008006" key="3">
    <source>
        <dbReference type="Google" id="ProtNLM"/>
    </source>
</evidence>
<dbReference type="EMBL" id="MPUH01000086">
    <property type="protein sequence ID" value="OMJ91194.1"/>
    <property type="molecule type" value="Genomic_DNA"/>
</dbReference>
<name>A0A1R2CQB7_9CILI</name>